<dbReference type="InterPro" id="IPR052147">
    <property type="entry name" value="PP2-like/Lectin"/>
</dbReference>
<evidence type="ECO:0000313" key="4">
    <source>
        <dbReference type="Proteomes" id="UP000008827"/>
    </source>
</evidence>
<protein>
    <submittedName>
        <fullName evidence="2 3">Uncharacterized protein</fullName>
    </submittedName>
</protein>
<reference evidence="2 3" key="1">
    <citation type="journal article" date="2010" name="Nature">
        <title>Genome sequence of the palaeopolyploid soybean.</title>
        <authorList>
            <person name="Schmutz J."/>
            <person name="Cannon S.B."/>
            <person name="Schlueter J."/>
            <person name="Ma J."/>
            <person name="Mitros T."/>
            <person name="Nelson W."/>
            <person name="Hyten D.L."/>
            <person name="Song Q."/>
            <person name="Thelen J.J."/>
            <person name="Cheng J."/>
            <person name="Xu D."/>
            <person name="Hellsten U."/>
            <person name="May G.D."/>
            <person name="Yu Y."/>
            <person name="Sakurai T."/>
            <person name="Umezawa T."/>
            <person name="Bhattacharyya M.K."/>
            <person name="Sandhu D."/>
            <person name="Valliyodan B."/>
            <person name="Lindquist E."/>
            <person name="Peto M."/>
            <person name="Grant D."/>
            <person name="Shu S."/>
            <person name="Goodstein D."/>
            <person name="Barry K."/>
            <person name="Futrell-Griggs M."/>
            <person name="Abernathy B."/>
            <person name="Du J."/>
            <person name="Tian Z."/>
            <person name="Zhu L."/>
            <person name="Gill N."/>
            <person name="Joshi T."/>
            <person name="Libault M."/>
            <person name="Sethuraman A."/>
            <person name="Zhang X.-C."/>
            <person name="Shinozaki K."/>
            <person name="Nguyen H.T."/>
            <person name="Wing R.A."/>
            <person name="Cregan P."/>
            <person name="Specht J."/>
            <person name="Grimwood J."/>
            <person name="Rokhsar D."/>
            <person name="Stacey G."/>
            <person name="Shoemaker R.C."/>
            <person name="Jackson S.A."/>
        </authorList>
    </citation>
    <scope>NUCLEOTIDE SEQUENCE [LARGE SCALE GENOMIC DNA]</scope>
    <source>
        <strain evidence="3">cv. Williams 82</strain>
        <tissue evidence="2">Callus</tissue>
    </source>
</reference>
<dbReference type="GeneID" id="100799048"/>
<dbReference type="EMBL" id="CM000853">
    <property type="protein sequence ID" value="KRG89400.1"/>
    <property type="molecule type" value="Genomic_DNA"/>
</dbReference>
<evidence type="ECO:0000313" key="3">
    <source>
        <dbReference type="EnsemblPlants" id="KRG89400"/>
    </source>
</evidence>
<name>I1NDE4_SOYBN</name>
<keyword evidence="4" id="KW-1185">Reference proteome</keyword>
<evidence type="ECO:0000256" key="1">
    <source>
        <dbReference type="SAM" id="MobiDB-lite"/>
    </source>
</evidence>
<dbReference type="ExpressionAtlas" id="I1NDE4">
    <property type="expression patterns" value="baseline and differential"/>
</dbReference>
<reference evidence="3" key="2">
    <citation type="submission" date="2018-02" db="UniProtKB">
        <authorList>
            <consortium name="EnsemblPlants"/>
        </authorList>
    </citation>
    <scope>IDENTIFICATION</scope>
    <source>
        <strain evidence="3">Williams 82</strain>
    </source>
</reference>
<accession>I1NDE4</accession>
<reference evidence="2" key="3">
    <citation type="submission" date="2018-07" db="EMBL/GenBank/DDBJ databases">
        <title>WGS assembly of Glycine max.</title>
        <authorList>
            <person name="Schmutz J."/>
            <person name="Cannon S."/>
            <person name="Schlueter J."/>
            <person name="Ma J."/>
            <person name="Mitros T."/>
            <person name="Nelson W."/>
            <person name="Hyten D."/>
            <person name="Song Q."/>
            <person name="Thelen J."/>
            <person name="Cheng J."/>
            <person name="Xu D."/>
            <person name="Hellsten U."/>
            <person name="May G."/>
            <person name="Yu Y."/>
            <person name="Sakurai T."/>
            <person name="Umezawa T."/>
            <person name="Bhattacharyya M."/>
            <person name="Sandhu D."/>
            <person name="Valliyodan B."/>
            <person name="Lindquist E."/>
            <person name="Peto M."/>
            <person name="Grant D."/>
            <person name="Shu S."/>
            <person name="Goodstein D."/>
            <person name="Barry K."/>
            <person name="Futrell-Griggs M."/>
            <person name="Abernathy B."/>
            <person name="Du J."/>
            <person name="Tian Z."/>
            <person name="Zhu L."/>
            <person name="Gill N."/>
            <person name="Joshi T."/>
            <person name="Libault M."/>
            <person name="Sethuraman A."/>
            <person name="Zhang X."/>
            <person name="Shinozaki K."/>
            <person name="Nguyen H."/>
            <person name="Wing R."/>
            <person name="Cregan P."/>
            <person name="Specht J."/>
            <person name="Grimwood J."/>
            <person name="Rokhsar D."/>
            <person name="Stacey G."/>
            <person name="Shoemaker R."/>
            <person name="Jackson S."/>
        </authorList>
    </citation>
    <scope>NUCLEOTIDE SEQUENCE</scope>
    <source>
        <tissue evidence="2">Callus</tissue>
    </source>
</reference>
<evidence type="ECO:0000313" key="2">
    <source>
        <dbReference type="EMBL" id="KRG89400.1"/>
    </source>
</evidence>
<dbReference type="HOGENOM" id="CLU_050973_2_0_1"/>
<gene>
    <name evidence="3" type="primary">LOC100799048</name>
    <name evidence="2" type="ORF">GLYMA_20G021500</name>
</gene>
<dbReference type="GO" id="GO:0030246">
    <property type="term" value="F:carbohydrate binding"/>
    <property type="evidence" value="ECO:0007669"/>
    <property type="project" value="InterPro"/>
</dbReference>
<dbReference type="Pfam" id="PF14299">
    <property type="entry name" value="PP2"/>
    <property type="match status" value="1"/>
</dbReference>
<feature type="compositionally biased region" description="Basic and acidic residues" evidence="1">
    <location>
        <begin position="1"/>
        <end position="10"/>
    </location>
</feature>
<dbReference type="PANTHER" id="PTHR48478">
    <property type="entry name" value="LECTIN-LIKE"/>
    <property type="match status" value="1"/>
</dbReference>
<feature type="region of interest" description="Disordered" evidence="1">
    <location>
        <begin position="1"/>
        <end position="63"/>
    </location>
</feature>
<proteinExistence type="predicted"/>
<sequence length="275" mass="31244">MGASESHEKLQSQQPQPQSQHVQHQQPQPQLHEPTRRRESSLLPPDQGNTKASKDRTKAVVDNNATMMPVKSLKGLPIPHNYEHILKSNADSPVDKSLLDKLYAGVFLDHKTKKYWVEKKSNGNCFMLYARALSITWAENPNYWKWVQHKEESGSMIELAKLKMVCWLEVNGKFGTGMLSPGILYQVSFIVMLKDSAQGWELPINVRLVLPGGKKQQHKENLMEKSRESWIEILVGEFVASEKDVGEMEISMYEHEGGMWKTGLVIEGVAIKPKN</sequence>
<dbReference type="AlphaFoldDB" id="I1NDE4"/>
<feature type="compositionally biased region" description="Low complexity" evidence="1">
    <location>
        <begin position="11"/>
        <end position="30"/>
    </location>
</feature>
<organism evidence="3">
    <name type="scientific">Glycine max</name>
    <name type="common">Soybean</name>
    <name type="synonym">Glycine hispida</name>
    <dbReference type="NCBI Taxonomy" id="3847"/>
    <lineage>
        <taxon>Eukaryota</taxon>
        <taxon>Viridiplantae</taxon>
        <taxon>Streptophyta</taxon>
        <taxon>Embryophyta</taxon>
        <taxon>Tracheophyta</taxon>
        <taxon>Spermatophyta</taxon>
        <taxon>Magnoliopsida</taxon>
        <taxon>eudicotyledons</taxon>
        <taxon>Gunneridae</taxon>
        <taxon>Pentapetalae</taxon>
        <taxon>rosids</taxon>
        <taxon>fabids</taxon>
        <taxon>Fabales</taxon>
        <taxon>Fabaceae</taxon>
        <taxon>Papilionoideae</taxon>
        <taxon>50 kb inversion clade</taxon>
        <taxon>NPAAA clade</taxon>
        <taxon>indigoferoid/millettioid clade</taxon>
        <taxon>Phaseoleae</taxon>
        <taxon>Glycine</taxon>
        <taxon>Glycine subgen. Soja</taxon>
    </lineage>
</organism>
<dbReference type="PANTHER" id="PTHR48478:SF1">
    <property type="entry name" value="LECTIN-LIKE"/>
    <property type="match status" value="1"/>
</dbReference>
<dbReference type="eggNOG" id="KOG0017">
    <property type="taxonomic scope" value="Eukaryota"/>
</dbReference>
<dbReference type="OMA" id="WSWHPLK"/>
<dbReference type="OrthoDB" id="533833at2759"/>
<dbReference type="Gramene" id="KRG89400">
    <property type="protein sequence ID" value="KRG89400"/>
    <property type="gene ID" value="GLYMA_20G021500"/>
</dbReference>
<dbReference type="Proteomes" id="UP000008827">
    <property type="component" value="Chromosome 20"/>
</dbReference>
<dbReference type="InterPro" id="IPR025886">
    <property type="entry name" value="PP2-like"/>
</dbReference>
<dbReference type="PaxDb" id="3847-GLYMA20G02610.1"/>
<dbReference type="EnsemblPlants" id="KRG89400">
    <property type="protein sequence ID" value="KRG89400"/>
    <property type="gene ID" value="GLYMA_20G021500"/>
</dbReference>
<dbReference type="RefSeq" id="NP_001242170.2">
    <property type="nucleotide sequence ID" value="NM_001255241.2"/>
</dbReference>